<dbReference type="OMA" id="MRIPPNY"/>
<accession>A0A850LLK0</accession>
<organism evidence="3 4">
    <name type="scientific">Ruegeria pomeroyi</name>
    <dbReference type="NCBI Taxonomy" id="89184"/>
    <lineage>
        <taxon>Bacteria</taxon>
        <taxon>Pseudomonadati</taxon>
        <taxon>Pseudomonadota</taxon>
        <taxon>Alphaproteobacteria</taxon>
        <taxon>Rhodobacterales</taxon>
        <taxon>Roseobacteraceae</taxon>
        <taxon>Ruegeria</taxon>
    </lineage>
</organism>
<dbReference type="InterPro" id="IPR013830">
    <property type="entry name" value="SGNH_hydro"/>
</dbReference>
<dbReference type="RefSeq" id="WP_011046196.1">
    <property type="nucleotide sequence ID" value="NZ_CP076685.1"/>
</dbReference>
<sequence>MRKALIGLLLAGWGMAATAEPVVIAALGDSLTQGYGLVPEQGFVPQLQRWLMAEGAEVTLINAGVSGDTTAGGAARVAWTLTPEVDAMIVALGGNDLLRGIAPEVARGNLATILTEAQRAGVAVLLVGMQAPGNYGADYKVAFDAIYPELAAEHSALLAPSFFAGLMAEGDPAAAAGLMQGDGIHPNAEGVARIVAALGPFVLDLVQAAEK</sequence>
<keyword evidence="1" id="KW-0732">Signal</keyword>
<dbReference type="AlphaFoldDB" id="A0A850LLK0"/>
<dbReference type="EMBL" id="JABXIY010000048">
    <property type="protein sequence ID" value="NVK98609.1"/>
    <property type="molecule type" value="Genomic_DNA"/>
</dbReference>
<protein>
    <submittedName>
        <fullName evidence="3">Arylesterase</fullName>
    </submittedName>
</protein>
<dbReference type="SUPFAM" id="SSF52266">
    <property type="entry name" value="SGNH hydrolase"/>
    <property type="match status" value="1"/>
</dbReference>
<feature type="domain" description="SGNH hydrolase-type esterase" evidence="2">
    <location>
        <begin position="26"/>
        <end position="192"/>
    </location>
</feature>
<dbReference type="PANTHER" id="PTHR30383">
    <property type="entry name" value="THIOESTERASE 1/PROTEASE 1/LYSOPHOSPHOLIPASE L1"/>
    <property type="match status" value="1"/>
</dbReference>
<evidence type="ECO:0000313" key="4">
    <source>
        <dbReference type="Proteomes" id="UP000565723"/>
    </source>
</evidence>
<evidence type="ECO:0000256" key="1">
    <source>
        <dbReference type="SAM" id="SignalP"/>
    </source>
</evidence>
<dbReference type="PANTHER" id="PTHR30383:SF24">
    <property type="entry name" value="THIOESTERASE 1_PROTEASE 1_LYSOPHOSPHOLIPASE L1"/>
    <property type="match status" value="1"/>
</dbReference>
<comment type="caution">
    <text evidence="3">The sequence shown here is derived from an EMBL/GenBank/DDBJ whole genome shotgun (WGS) entry which is preliminary data.</text>
</comment>
<name>A0A850LLK0_9RHOB</name>
<dbReference type="InterPro" id="IPR036514">
    <property type="entry name" value="SGNH_hydro_sf"/>
</dbReference>
<dbReference type="Proteomes" id="UP000565723">
    <property type="component" value="Unassembled WGS sequence"/>
</dbReference>
<dbReference type="CDD" id="cd01822">
    <property type="entry name" value="Lysophospholipase_L1_like"/>
    <property type="match status" value="1"/>
</dbReference>
<evidence type="ECO:0000313" key="3">
    <source>
        <dbReference type="EMBL" id="NVK98609.1"/>
    </source>
</evidence>
<proteinExistence type="predicted"/>
<dbReference type="Gene3D" id="3.40.50.1110">
    <property type="entry name" value="SGNH hydrolase"/>
    <property type="match status" value="1"/>
</dbReference>
<dbReference type="GO" id="GO:0004622">
    <property type="term" value="F:phosphatidylcholine lysophospholipase activity"/>
    <property type="evidence" value="ECO:0007669"/>
    <property type="project" value="TreeGrafter"/>
</dbReference>
<feature type="signal peptide" evidence="1">
    <location>
        <begin position="1"/>
        <end position="19"/>
    </location>
</feature>
<evidence type="ECO:0000259" key="2">
    <source>
        <dbReference type="Pfam" id="PF13472"/>
    </source>
</evidence>
<dbReference type="Pfam" id="PF13472">
    <property type="entry name" value="Lipase_GDSL_2"/>
    <property type="match status" value="1"/>
</dbReference>
<dbReference type="InterPro" id="IPR051532">
    <property type="entry name" value="Ester_Hydrolysis_Enzymes"/>
</dbReference>
<reference evidence="3 4" key="1">
    <citation type="journal article" date="2020" name="Proc. Natl. Acad. Sci. U.S.A.">
        <title>Ecological drivers of bacterial community assembly in synthetic phycospheres.</title>
        <authorList>
            <person name="Fu H."/>
            <person name="Uchimiya M."/>
            <person name="Gore J."/>
            <person name="Moran M.A."/>
        </authorList>
    </citation>
    <scope>NUCLEOTIDE SEQUENCE [LARGE SCALE GENOMIC DNA]</scope>
    <source>
        <strain evidence="3">HF-Din03</strain>
    </source>
</reference>
<feature type="chain" id="PRO_5032741900" evidence="1">
    <location>
        <begin position="20"/>
        <end position="211"/>
    </location>
</feature>
<gene>
    <name evidence="3" type="ORF">HW564_16910</name>
</gene>